<dbReference type="SUPFAM" id="SSF56935">
    <property type="entry name" value="Porins"/>
    <property type="match status" value="1"/>
</dbReference>
<reference evidence="1 2" key="1">
    <citation type="submission" date="2018-11" db="EMBL/GenBank/DDBJ databases">
        <title>Parancylomarina longa gen. nov., sp. nov., isolated from sediments of southern Okinawa.</title>
        <authorList>
            <person name="Fu T."/>
        </authorList>
    </citation>
    <scope>NUCLEOTIDE SEQUENCE [LARGE SCALE GENOMIC DNA]</scope>
    <source>
        <strain evidence="1 2">T3-2 S1-C</strain>
    </source>
</reference>
<dbReference type="AlphaFoldDB" id="A0A434AG30"/>
<comment type="caution">
    <text evidence="1">The sequence shown here is derived from an EMBL/GenBank/DDBJ whole genome shotgun (WGS) entry which is preliminary data.</text>
</comment>
<sequence length="857" mass="98696">MLGQSTIKGKLFHNKKEVSGICVLAHPAGNKNALLAFAISQLDGSFQLQLKTSLDSLCITTSSVNYADTSLFICNKNQTINLDLKSEIHDLKEVLVKADPIFRKKDTIVYNVGSFAKANDRSIGDVINKLPGFEVERNGSISYQGKKIEKYYIEGLDLLEGRYGIANRNLSHKAVRTVEVLENHQPIKLLDTLVFSDKTSINIRLKKKLSVAGKAKLGIGAKPLLWDANLTPMFFNKKQQAIVSYQSNNIGDDIAEQLLPHYFSEMKNEPKEELLGIIALSPPAIAKNRYLDNNIHLLTYNHILKLNQDASLKINTSYVNDYQQQQGAIQNNYYLPADTISTYEVTKNNLSLNRFNSDLIYTNNSKQRYIKDKLSWSKHWDKSRGNVQNENSAIQQFAKTPFNALNNHLKWILPINRNLVTIKSDVSYNKTPQSLDIKPGVFQETLNGSENYDDVQQHITLQNFTSKNSLSFTLNKKSWSFDNEIGIEYQNKQLLSFMEINNKKKEENQFRNNLRWKYFSSYFTENFRYETPNLNISLEIPIRQVNYKINDHALQKTEALSKIILNPGFYLNYKISGYFTSDVSASYINTFGSSTDIHYGYLMSNYRSLSIRDIPIEERENCSYSTQIKYTNPISCWFASIHFNQTYTTQNILLDQSITPDGSSKISASLQDNNSQRSLLFFKGSKLFSEFGTTIFFNARYQYTQSSLLSNAVLTKVKNDFYLLEPRLSISKFTWMSFDYKYQYSQNQQHISGSISKFINNNHLFNLDIFPVSGHSIGLELEYYSSKSDYSNNKTNFANIKYTWKPKHTKMIFELKCYNLFDDKRITSYYSNSIASIENSYRIRPRQIMISLDFPLQ</sequence>
<organism evidence="1 2">
    <name type="scientific">Ancylomarina longa</name>
    <dbReference type="NCBI Taxonomy" id="2487017"/>
    <lineage>
        <taxon>Bacteria</taxon>
        <taxon>Pseudomonadati</taxon>
        <taxon>Bacteroidota</taxon>
        <taxon>Bacteroidia</taxon>
        <taxon>Marinilabiliales</taxon>
        <taxon>Marinifilaceae</taxon>
        <taxon>Ancylomarina</taxon>
    </lineage>
</organism>
<keyword evidence="2" id="KW-1185">Reference proteome</keyword>
<dbReference type="EMBL" id="RJJX01000023">
    <property type="protein sequence ID" value="RUT73330.1"/>
    <property type="molecule type" value="Genomic_DNA"/>
</dbReference>
<proteinExistence type="predicted"/>
<evidence type="ECO:0000313" key="1">
    <source>
        <dbReference type="EMBL" id="RUT73330.1"/>
    </source>
</evidence>
<name>A0A434AG30_9BACT</name>
<accession>A0A434AG30</accession>
<gene>
    <name evidence="1" type="ORF">DLK05_13740</name>
</gene>
<evidence type="ECO:0008006" key="3">
    <source>
        <dbReference type="Google" id="ProtNLM"/>
    </source>
</evidence>
<protein>
    <recommendedName>
        <fullName evidence="3">TonB-dependent receptor</fullName>
    </recommendedName>
</protein>
<evidence type="ECO:0000313" key="2">
    <source>
        <dbReference type="Proteomes" id="UP000282985"/>
    </source>
</evidence>
<dbReference type="Proteomes" id="UP000282985">
    <property type="component" value="Unassembled WGS sequence"/>
</dbReference>